<dbReference type="Proteomes" id="UP000623467">
    <property type="component" value="Unassembled WGS sequence"/>
</dbReference>
<dbReference type="PANTHER" id="PTHR24198">
    <property type="entry name" value="ANKYRIN REPEAT AND PROTEIN KINASE DOMAIN-CONTAINING PROTEIN"/>
    <property type="match status" value="1"/>
</dbReference>
<dbReference type="PROSITE" id="PS50088">
    <property type="entry name" value="ANK_REPEAT"/>
    <property type="match status" value="3"/>
</dbReference>
<protein>
    <submittedName>
        <fullName evidence="4">ANK-REP-REGION domain-containing protein</fullName>
    </submittedName>
</protein>
<organism evidence="4 5">
    <name type="scientific">Mycena sanguinolenta</name>
    <dbReference type="NCBI Taxonomy" id="230812"/>
    <lineage>
        <taxon>Eukaryota</taxon>
        <taxon>Fungi</taxon>
        <taxon>Dikarya</taxon>
        <taxon>Basidiomycota</taxon>
        <taxon>Agaricomycotina</taxon>
        <taxon>Agaricomycetes</taxon>
        <taxon>Agaricomycetidae</taxon>
        <taxon>Agaricales</taxon>
        <taxon>Marasmiineae</taxon>
        <taxon>Mycenaceae</taxon>
        <taxon>Mycena</taxon>
    </lineage>
</organism>
<evidence type="ECO:0000256" key="2">
    <source>
        <dbReference type="ARBA" id="ARBA00023043"/>
    </source>
</evidence>
<dbReference type="EMBL" id="JACAZH010000033">
    <property type="protein sequence ID" value="KAF7337777.1"/>
    <property type="molecule type" value="Genomic_DNA"/>
</dbReference>
<feature type="repeat" description="ANK" evidence="3">
    <location>
        <begin position="247"/>
        <end position="273"/>
    </location>
</feature>
<dbReference type="SMART" id="SM00248">
    <property type="entry name" value="ANK"/>
    <property type="match status" value="6"/>
</dbReference>
<dbReference type="InterPro" id="IPR002110">
    <property type="entry name" value="Ankyrin_rpt"/>
</dbReference>
<evidence type="ECO:0000256" key="1">
    <source>
        <dbReference type="ARBA" id="ARBA00022737"/>
    </source>
</evidence>
<keyword evidence="1" id="KW-0677">Repeat</keyword>
<gene>
    <name evidence="4" type="ORF">MSAN_02251500</name>
</gene>
<keyword evidence="2 3" id="KW-0040">ANK repeat</keyword>
<evidence type="ECO:0000313" key="4">
    <source>
        <dbReference type="EMBL" id="KAF7337777.1"/>
    </source>
</evidence>
<sequence length="373" mass="39887">MGEFSELPPELVLQIVSFLTCKIIIDNDDFLARQKEAQLIPDLSSINALSQTNTELHQLLDQVLYNLCASVEALAKLALVFAVKHGLEGTLDRLVAAGASLQGRSEPCRLLDLAAALGHTAMVVKLLGMAGTARAYPPVVAPSMTELDYAARYGHLDVVRILAPLPPSTIPSASHTHYLNRAFFEALQAGHTGICLALMSEGADINAFCTNFSGCTPLYYAATTDNLELVQLLLSLGADPNVCCFRDAIVPLTAAARNGNLAIARTLVDAGADTQKALLHCSTMEVLRFFLERGADLNFAEPSGDTPLHHACAAKDPKFAKASVELLLEFGASTVDKPGRDGFTPVDLAIREGYTEIVELLGTRSRPQAEDSA</sequence>
<proteinExistence type="predicted"/>
<accession>A0A8H6XBX3</accession>
<evidence type="ECO:0000256" key="3">
    <source>
        <dbReference type="PROSITE-ProRule" id="PRU00023"/>
    </source>
</evidence>
<dbReference type="OrthoDB" id="194358at2759"/>
<comment type="caution">
    <text evidence="4">The sequence shown here is derived from an EMBL/GenBank/DDBJ whole genome shotgun (WGS) entry which is preliminary data.</text>
</comment>
<feature type="repeat" description="ANK" evidence="3">
    <location>
        <begin position="303"/>
        <end position="333"/>
    </location>
</feature>
<dbReference type="Pfam" id="PF12796">
    <property type="entry name" value="Ank_2"/>
    <property type="match status" value="2"/>
</dbReference>
<evidence type="ECO:0000313" key="5">
    <source>
        <dbReference type="Proteomes" id="UP000623467"/>
    </source>
</evidence>
<feature type="repeat" description="ANK" evidence="3">
    <location>
        <begin position="213"/>
        <end position="242"/>
    </location>
</feature>
<dbReference type="Gene3D" id="1.25.40.20">
    <property type="entry name" value="Ankyrin repeat-containing domain"/>
    <property type="match status" value="3"/>
</dbReference>
<reference evidence="4" key="1">
    <citation type="submission" date="2020-05" db="EMBL/GenBank/DDBJ databases">
        <title>Mycena genomes resolve the evolution of fungal bioluminescence.</title>
        <authorList>
            <person name="Tsai I.J."/>
        </authorList>
    </citation>
    <scope>NUCLEOTIDE SEQUENCE</scope>
    <source>
        <strain evidence="4">160909Yilan</strain>
    </source>
</reference>
<dbReference type="SUPFAM" id="SSF48403">
    <property type="entry name" value="Ankyrin repeat"/>
    <property type="match status" value="1"/>
</dbReference>
<keyword evidence="5" id="KW-1185">Reference proteome</keyword>
<dbReference type="AlphaFoldDB" id="A0A8H6XBX3"/>
<dbReference type="InterPro" id="IPR036770">
    <property type="entry name" value="Ankyrin_rpt-contain_sf"/>
</dbReference>
<dbReference type="PANTHER" id="PTHR24198:SF194">
    <property type="entry name" value="INVERSIN-A"/>
    <property type="match status" value="1"/>
</dbReference>
<dbReference type="PROSITE" id="PS50297">
    <property type="entry name" value="ANK_REP_REGION"/>
    <property type="match status" value="3"/>
</dbReference>
<name>A0A8H6XBX3_9AGAR</name>